<dbReference type="AlphaFoldDB" id="A0A923KK87"/>
<dbReference type="Proteomes" id="UP000627446">
    <property type="component" value="Unassembled WGS sequence"/>
</dbReference>
<proteinExistence type="predicted"/>
<evidence type="ECO:0000313" key="1">
    <source>
        <dbReference type="EMBL" id="MBC3880515.1"/>
    </source>
</evidence>
<dbReference type="InterPro" id="IPR036444">
    <property type="entry name" value="PLipase_A2_dom_sf"/>
</dbReference>
<dbReference type="EMBL" id="JACOFZ010000001">
    <property type="protein sequence ID" value="MBC3880515.1"/>
    <property type="molecule type" value="Genomic_DNA"/>
</dbReference>
<reference evidence="1" key="1">
    <citation type="submission" date="2020-08" db="EMBL/GenBank/DDBJ databases">
        <title>Novel species isolated from subtropical streams in China.</title>
        <authorList>
            <person name="Lu H."/>
        </authorList>
    </citation>
    <scope>NUCLEOTIDE SEQUENCE</scope>
    <source>
        <strain evidence="1">LX22W</strain>
    </source>
</reference>
<sequence length="178" mass="19548">MPRPIPYLQTQLPRFLSHVPSLIAAVLCSGCAGLSAFDAGLQPFTTDGCSMFPDRSYISKADWCSCCVAHDLAYWRGGTAEQRRQADLALKDCVQKATKNPFLANMMYEGVRVGGGPYLFTTYRWAYGWKVGRGYFTLTTEENAEADRLAADYLATNPQLKCGLGSKNPACLEPTSQP</sequence>
<dbReference type="RefSeq" id="WP_186914980.1">
    <property type="nucleotide sequence ID" value="NZ_JACOFZ010000001.1"/>
</dbReference>
<dbReference type="GO" id="GO:0006644">
    <property type="term" value="P:phospholipid metabolic process"/>
    <property type="evidence" value="ECO:0007669"/>
    <property type="project" value="InterPro"/>
</dbReference>
<evidence type="ECO:0000313" key="2">
    <source>
        <dbReference type="Proteomes" id="UP000627446"/>
    </source>
</evidence>
<dbReference type="GO" id="GO:0004623">
    <property type="term" value="F:phospholipase A2 activity"/>
    <property type="evidence" value="ECO:0007669"/>
    <property type="project" value="InterPro"/>
</dbReference>
<organism evidence="1 2">
    <name type="scientific">Undibacterium nitidum</name>
    <dbReference type="NCBI Taxonomy" id="2762298"/>
    <lineage>
        <taxon>Bacteria</taxon>
        <taxon>Pseudomonadati</taxon>
        <taxon>Pseudomonadota</taxon>
        <taxon>Betaproteobacteria</taxon>
        <taxon>Burkholderiales</taxon>
        <taxon>Oxalobacteraceae</taxon>
        <taxon>Undibacterium</taxon>
    </lineage>
</organism>
<protein>
    <submittedName>
        <fullName evidence="1">Uncharacterized protein</fullName>
    </submittedName>
</protein>
<gene>
    <name evidence="1" type="ORF">H8K36_03960</name>
</gene>
<dbReference type="GO" id="GO:0050482">
    <property type="term" value="P:arachidonate secretion"/>
    <property type="evidence" value="ECO:0007669"/>
    <property type="project" value="InterPro"/>
</dbReference>
<name>A0A923KK87_9BURK</name>
<keyword evidence="2" id="KW-1185">Reference proteome</keyword>
<accession>A0A923KK87</accession>
<dbReference type="SUPFAM" id="SSF48619">
    <property type="entry name" value="Phospholipase A2, PLA2"/>
    <property type="match status" value="1"/>
</dbReference>
<comment type="caution">
    <text evidence="1">The sequence shown here is derived from an EMBL/GenBank/DDBJ whole genome shotgun (WGS) entry which is preliminary data.</text>
</comment>